<dbReference type="OrthoDB" id="283083at2"/>
<feature type="transmembrane region" description="Helical" evidence="1">
    <location>
        <begin position="25"/>
        <end position="45"/>
    </location>
</feature>
<name>A0A5D4XX65_9GAMM</name>
<dbReference type="InterPro" id="IPR025489">
    <property type="entry name" value="DUF4381"/>
</dbReference>
<dbReference type="Pfam" id="PF14316">
    <property type="entry name" value="DUF4381"/>
    <property type="match status" value="1"/>
</dbReference>
<evidence type="ECO:0000256" key="1">
    <source>
        <dbReference type="SAM" id="Phobius"/>
    </source>
</evidence>
<dbReference type="Proteomes" id="UP000324973">
    <property type="component" value="Unassembled WGS sequence"/>
</dbReference>
<gene>
    <name evidence="2" type="ORF">FZO89_05720</name>
</gene>
<proteinExistence type="predicted"/>
<dbReference type="EMBL" id="VTFT01000001">
    <property type="protein sequence ID" value="TYT27510.1"/>
    <property type="molecule type" value="Genomic_DNA"/>
</dbReference>
<accession>A0A5D4XX65</accession>
<comment type="caution">
    <text evidence="2">The sequence shown here is derived from an EMBL/GenBank/DDBJ whole genome shotgun (WGS) entry which is preliminary data.</text>
</comment>
<evidence type="ECO:0000313" key="2">
    <source>
        <dbReference type="EMBL" id="TYT27510.1"/>
    </source>
</evidence>
<dbReference type="AlphaFoldDB" id="A0A5D4XX65"/>
<organism evidence="2 3">
    <name type="scientific">Luteimonas viscosa</name>
    <dbReference type="NCBI Taxonomy" id="1132694"/>
    <lineage>
        <taxon>Bacteria</taxon>
        <taxon>Pseudomonadati</taxon>
        <taxon>Pseudomonadota</taxon>
        <taxon>Gammaproteobacteria</taxon>
        <taxon>Lysobacterales</taxon>
        <taxon>Lysobacteraceae</taxon>
        <taxon>Luteimonas</taxon>
    </lineage>
</organism>
<keyword evidence="3" id="KW-1185">Reference proteome</keyword>
<reference evidence="2 3" key="1">
    <citation type="submission" date="2019-08" db="EMBL/GenBank/DDBJ databases">
        <title>Luteimonas viscosus sp. nov., isolated from soil of a sunflower field.</title>
        <authorList>
            <person name="Jianli Z."/>
            <person name="Ying Z."/>
        </authorList>
    </citation>
    <scope>NUCLEOTIDE SEQUENCE [LARGE SCALE GENOMIC DNA]</scope>
    <source>
        <strain evidence="2 3">XBU10</strain>
    </source>
</reference>
<keyword evidence="1" id="KW-1133">Transmembrane helix</keyword>
<keyword evidence="1" id="KW-0472">Membrane</keyword>
<evidence type="ECO:0000313" key="3">
    <source>
        <dbReference type="Proteomes" id="UP000324973"/>
    </source>
</evidence>
<keyword evidence="1" id="KW-0812">Transmembrane</keyword>
<protein>
    <submittedName>
        <fullName evidence="2">DUF4381 family protein</fullName>
    </submittedName>
</protein>
<sequence length="152" mass="16950">MTPVELPLRDVHAPVAPPWWPPAPGWWIVGAGLLVVVVALAWWSLRRRHRRRAAERLFDEAVSSAPTLPARVAAMSELLRRAARRVDADAATRAGDDWLQLLDRGMPNAVFTDGPGALLRDGAFRADVDAEAVEALRMVARARFLEWMERRG</sequence>